<feature type="region of interest" description="Disordered" evidence="5">
    <location>
        <begin position="734"/>
        <end position="760"/>
    </location>
</feature>
<feature type="domain" description="RanBP2-type" evidence="6">
    <location>
        <begin position="606"/>
        <end position="637"/>
    </location>
</feature>
<sequence>MLSSSTCRSLRSSSRAARTAVASKSLTREVSCARSCSLAERLSSSRWHRASNCATRAASASLADRGGTTLGTVMGIPRCSGPRTRVAALLPSTSKPSGVWVRAEATDVPSTALTSLPTPVRGVVGMDRLREATEGALALSASGGRLAAASCVPSVPASCAPSAPTSPDGNGRKRLRGVSPDLAARFSAAASISCRGVEQARDAAADRIHAGGSRSPSACACASLALTPIVLTWWTAMKRGGGEAKGIGGEAGGSTVVCLETDLGETRGDRVGRGLDTPGDATTATAGAGTEAWPAHVELQAEVTTLVETTRGVSGAVNLGEAGTAGLGDAGTTCVDPTKSIVAGLPRATATTGTAAVQGVGELGEGLREPGGLNTRGTMAGEDTSRLTAATGEETRRRGGATATASSTLTPAWIPVRLAAAVPGAAAGAAAGGLLLGAPAQRAALGGSGAVFAPEDWLCQSCGDHQFARNTACRKCGAPKPTRGSNGQVGKAGDWICPNPQCKDLQFERNTACRRCGTPKPAAPEPAAGAGLGQAPGAALALAQAPPLALAGVAAAPAVRVVPGAMAPEGDWICANCGDHQFARNLACRKCSAPKPVLSTNRQAAKMGDWICPNPQCRDVQFEKNQACRRCGTAKPAGVAPAPVRGQALPPGYALHPVVAGHGRMLRPGDWTCPNPQCRDVQFERNEKCRLCGTAKPHVSTNKQVFKAGDWICPNPACGDVQFERNAVCRQCGTAKPSGPADGTRSGRSRSPVRAAPEGA</sequence>
<dbReference type="EMBL" id="HBNR01032805">
    <property type="protein sequence ID" value="CAE4587588.1"/>
    <property type="molecule type" value="Transcribed_RNA"/>
</dbReference>
<feature type="domain" description="RanBP2-type" evidence="6">
    <location>
        <begin position="453"/>
        <end position="482"/>
    </location>
</feature>
<proteinExistence type="predicted"/>
<dbReference type="GO" id="GO:0008270">
    <property type="term" value="F:zinc ion binding"/>
    <property type="evidence" value="ECO:0007669"/>
    <property type="project" value="UniProtKB-KW"/>
</dbReference>
<feature type="domain" description="RanBP2-type" evidence="6">
    <location>
        <begin position="491"/>
        <end position="522"/>
    </location>
</feature>
<keyword evidence="1" id="KW-0479">Metal-binding</keyword>
<protein>
    <recommendedName>
        <fullName evidence="6">RanBP2-type domain-containing protein</fullName>
    </recommendedName>
</protein>
<evidence type="ECO:0000256" key="2">
    <source>
        <dbReference type="ARBA" id="ARBA00022771"/>
    </source>
</evidence>
<evidence type="ECO:0000256" key="4">
    <source>
        <dbReference type="PROSITE-ProRule" id="PRU00322"/>
    </source>
</evidence>
<dbReference type="GO" id="GO:0003729">
    <property type="term" value="F:mRNA binding"/>
    <property type="evidence" value="ECO:0007669"/>
    <property type="project" value="TreeGrafter"/>
</dbReference>
<evidence type="ECO:0000256" key="5">
    <source>
        <dbReference type="SAM" id="MobiDB-lite"/>
    </source>
</evidence>
<dbReference type="SMART" id="SM00547">
    <property type="entry name" value="ZnF_RBZ"/>
    <property type="match status" value="6"/>
</dbReference>
<keyword evidence="2 4" id="KW-0863">Zinc-finger</keyword>
<dbReference type="Gene3D" id="4.10.1060.10">
    <property type="entry name" value="Zinc finger, RanBP2-type"/>
    <property type="match status" value="6"/>
</dbReference>
<feature type="domain" description="RanBP2-type" evidence="6">
    <location>
        <begin position="707"/>
        <end position="738"/>
    </location>
</feature>
<dbReference type="PANTHER" id="PTHR23111:SF40">
    <property type="entry name" value="RNA-BINDING PROTEIN INVOLVED IN HETEROCHROMATIN ASSEMBLY-RELATED"/>
    <property type="match status" value="1"/>
</dbReference>
<dbReference type="AlphaFoldDB" id="A0A6T1B8N7"/>
<feature type="region of interest" description="Disordered" evidence="5">
    <location>
        <begin position="364"/>
        <end position="385"/>
    </location>
</feature>
<name>A0A6T1B8N7_9DINO</name>
<gene>
    <name evidence="7" type="ORF">AMON00008_LOCUS22512</name>
    <name evidence="8" type="ORF">AMON00008_LOCUS22515</name>
</gene>
<dbReference type="SUPFAM" id="SSF90209">
    <property type="entry name" value="Ran binding protein zinc finger-like"/>
    <property type="match status" value="6"/>
</dbReference>
<dbReference type="InterPro" id="IPR001876">
    <property type="entry name" value="Znf_RanBP2"/>
</dbReference>
<dbReference type="EMBL" id="HBNR01032808">
    <property type="protein sequence ID" value="CAE4587594.1"/>
    <property type="molecule type" value="Transcribed_RNA"/>
</dbReference>
<evidence type="ECO:0000256" key="1">
    <source>
        <dbReference type="ARBA" id="ARBA00022723"/>
    </source>
</evidence>
<accession>A0A6T1B8N7</accession>
<evidence type="ECO:0000313" key="7">
    <source>
        <dbReference type="EMBL" id="CAE4587588.1"/>
    </source>
</evidence>
<feature type="domain" description="RanBP2-type" evidence="6">
    <location>
        <begin position="667"/>
        <end position="698"/>
    </location>
</feature>
<feature type="region of interest" description="Disordered" evidence="5">
    <location>
        <begin position="268"/>
        <end position="290"/>
    </location>
</feature>
<evidence type="ECO:0000259" key="6">
    <source>
        <dbReference type="PROSITE" id="PS50199"/>
    </source>
</evidence>
<feature type="compositionally biased region" description="Low complexity" evidence="5">
    <location>
        <begin position="277"/>
        <end position="290"/>
    </location>
</feature>
<organism evidence="7">
    <name type="scientific">Alexandrium monilatum</name>
    <dbReference type="NCBI Taxonomy" id="311494"/>
    <lineage>
        <taxon>Eukaryota</taxon>
        <taxon>Sar</taxon>
        <taxon>Alveolata</taxon>
        <taxon>Dinophyceae</taxon>
        <taxon>Gonyaulacales</taxon>
        <taxon>Pyrocystaceae</taxon>
        <taxon>Alexandrium</taxon>
    </lineage>
</organism>
<keyword evidence="3" id="KW-0862">Zinc</keyword>
<evidence type="ECO:0000313" key="8">
    <source>
        <dbReference type="EMBL" id="CAE4587594.1"/>
    </source>
</evidence>
<dbReference type="PROSITE" id="PS50199">
    <property type="entry name" value="ZF_RANBP2_2"/>
    <property type="match status" value="6"/>
</dbReference>
<reference evidence="7" key="1">
    <citation type="submission" date="2021-01" db="EMBL/GenBank/DDBJ databases">
        <authorList>
            <person name="Corre E."/>
            <person name="Pelletier E."/>
            <person name="Niang G."/>
            <person name="Scheremetjew M."/>
            <person name="Finn R."/>
            <person name="Kale V."/>
            <person name="Holt S."/>
            <person name="Cochrane G."/>
            <person name="Meng A."/>
            <person name="Brown T."/>
            <person name="Cohen L."/>
        </authorList>
    </citation>
    <scope>NUCLEOTIDE SEQUENCE</scope>
    <source>
        <strain evidence="7">CCMP3105</strain>
    </source>
</reference>
<evidence type="ECO:0000256" key="3">
    <source>
        <dbReference type="ARBA" id="ARBA00022833"/>
    </source>
</evidence>
<dbReference type="PANTHER" id="PTHR23111">
    <property type="entry name" value="ZINC FINGER PROTEIN"/>
    <property type="match status" value="1"/>
</dbReference>
<feature type="domain" description="RanBP2-type" evidence="6">
    <location>
        <begin position="568"/>
        <end position="597"/>
    </location>
</feature>
<dbReference type="InterPro" id="IPR036443">
    <property type="entry name" value="Znf_RanBP2_sf"/>
</dbReference>